<dbReference type="PANTHER" id="PTHR31912:SF34">
    <property type="entry name" value="NOTOCHORD-RELATED PROTEIN"/>
    <property type="match status" value="1"/>
</dbReference>
<gene>
    <name evidence="1" type="ORF">VP01_1362g3</name>
</gene>
<dbReference type="PANTHER" id="PTHR31912">
    <property type="entry name" value="IP13529P"/>
    <property type="match status" value="1"/>
</dbReference>
<comment type="caution">
    <text evidence="1">The sequence shown here is derived from an EMBL/GenBank/DDBJ whole genome shotgun (WGS) entry which is preliminary data.</text>
</comment>
<dbReference type="Proteomes" id="UP000037035">
    <property type="component" value="Unassembled WGS sequence"/>
</dbReference>
<dbReference type="EMBL" id="LAVV01004032">
    <property type="protein sequence ID" value="KNZ61745.1"/>
    <property type="molecule type" value="Genomic_DNA"/>
</dbReference>
<sequence length="232" mass="26699">MVNSKLDFYPIESDGFYVYKFSQSVKWREELPEDIRVQMVVVLGKHFYIYEPTQLLDGSLVIPIFFYSAHGELYAKCIRPRTSGVVSKDNVKLLIPNHLPYRSEHLFSVKCSDFNRIYSEILINGFMVERLYGNCIWGQLLMMLSMQLNQTDRNVTSPHVIGIGDGVSKQIPFPNPWRLRAGGRVIRHMPITLTFPTSSPSLAFHPQKPISNTTVTFFPLQIQQGSLSWLIR</sequence>
<protein>
    <submittedName>
        <fullName evidence="1">Uncharacterized protein</fullName>
    </submittedName>
</protein>
<proteinExistence type="predicted"/>
<dbReference type="OrthoDB" id="2507110at2759"/>
<dbReference type="VEuPathDB" id="FungiDB:VP01_1362g3"/>
<organism evidence="1 2">
    <name type="scientific">Puccinia sorghi</name>
    <dbReference type="NCBI Taxonomy" id="27349"/>
    <lineage>
        <taxon>Eukaryota</taxon>
        <taxon>Fungi</taxon>
        <taxon>Dikarya</taxon>
        <taxon>Basidiomycota</taxon>
        <taxon>Pucciniomycotina</taxon>
        <taxon>Pucciniomycetes</taxon>
        <taxon>Pucciniales</taxon>
        <taxon>Pucciniaceae</taxon>
        <taxon>Puccinia</taxon>
    </lineage>
</organism>
<accession>A0A0L6VNM7</accession>
<evidence type="ECO:0000313" key="1">
    <source>
        <dbReference type="EMBL" id="KNZ61745.1"/>
    </source>
</evidence>
<name>A0A0L6VNM7_9BASI</name>
<evidence type="ECO:0000313" key="2">
    <source>
        <dbReference type="Proteomes" id="UP000037035"/>
    </source>
</evidence>
<dbReference type="AlphaFoldDB" id="A0A0L6VNM7"/>
<dbReference type="STRING" id="27349.A0A0L6VNM7"/>
<keyword evidence="2" id="KW-1185">Reference proteome</keyword>
<reference evidence="1 2" key="1">
    <citation type="submission" date="2015-08" db="EMBL/GenBank/DDBJ databases">
        <title>Next Generation Sequencing and Analysis of the Genome of Puccinia sorghi L Schw, the Causal Agent of Maize Common Rust.</title>
        <authorList>
            <person name="Rochi L."/>
            <person name="Burguener G."/>
            <person name="Darino M."/>
            <person name="Turjanski A."/>
            <person name="Kreff E."/>
            <person name="Dieguez M.J."/>
            <person name="Sacco F."/>
        </authorList>
    </citation>
    <scope>NUCLEOTIDE SEQUENCE [LARGE SCALE GENOMIC DNA]</scope>
    <source>
        <strain evidence="1 2">RO10H11247</strain>
    </source>
</reference>